<feature type="domain" description="Histidine kinase" evidence="9">
    <location>
        <begin position="270"/>
        <end position="482"/>
    </location>
</feature>
<evidence type="ECO:0000256" key="4">
    <source>
        <dbReference type="ARBA" id="ARBA00022741"/>
    </source>
</evidence>
<dbReference type="PANTHER" id="PTHR44936:SF10">
    <property type="entry name" value="SENSOR PROTEIN RSTB"/>
    <property type="match status" value="1"/>
</dbReference>
<keyword evidence="11" id="KW-1185">Reference proteome</keyword>
<evidence type="ECO:0000256" key="2">
    <source>
        <dbReference type="ARBA" id="ARBA00012438"/>
    </source>
</evidence>
<evidence type="ECO:0000256" key="6">
    <source>
        <dbReference type="ARBA" id="ARBA00022840"/>
    </source>
</evidence>
<comment type="catalytic activity">
    <reaction evidence="1">
        <text>ATP + protein L-histidine = ADP + protein N-phospho-L-histidine.</text>
        <dbReference type="EC" id="2.7.13.3"/>
    </reaction>
</comment>
<dbReference type="PROSITE" id="PS50109">
    <property type="entry name" value="HIS_KIN"/>
    <property type="match status" value="1"/>
</dbReference>
<feature type="transmembrane region" description="Helical" evidence="8">
    <location>
        <begin position="29"/>
        <end position="50"/>
    </location>
</feature>
<dbReference type="InterPro" id="IPR050980">
    <property type="entry name" value="2C_sensor_his_kinase"/>
</dbReference>
<dbReference type="PRINTS" id="PR00344">
    <property type="entry name" value="BCTRLSENSOR"/>
</dbReference>
<sequence>MTEAADTGAYAGKPADRSVPLSRGLSSKLLLLTIAFVLFAEVLFFLPSIASYRLRWLEERLATAAAVAAILVQGDPTSLSRAAQNDVLMAIGAKAIAVRDGGVSRLLVVTDMPPQVDEHIDITKEDVLSSMPAAIDTLLFGGNRMLRVFGTVGESQKEFELVIPDYRLHRAMLANARYIVFVSLLISLCTAALVYAAIDRIMIGPIRAMTRSMLTFSDAPDSPAGVIVPTGARGDEIGVAERELAAMQQHLQKMLNEQKHLADLGLAVSKINHDMRNILASAQLMSDRLRQVKDPAVQAFAPKLLRTLDRAVAYSENVLSYGRAQELPPARRRLRLSQLVDDVHGLLGLEPDSGIEFFNAVDTDFEIDADPDQLFRVLTNLCRNAVQAMAGVADSAIVNRLTVYAEREGSVSRILVADTGPGLPQKARENLFAAFRGSARSGGTGLGLAIAYELVRAHGGSLELVESNGGRTVFAVTIPDQPVRLDEARNGLRRPA</sequence>
<dbReference type="InterPro" id="IPR003594">
    <property type="entry name" value="HATPase_dom"/>
</dbReference>
<dbReference type="InterPro" id="IPR036890">
    <property type="entry name" value="HATPase_C_sf"/>
</dbReference>
<dbReference type="InterPro" id="IPR005467">
    <property type="entry name" value="His_kinase_dom"/>
</dbReference>
<evidence type="ECO:0000313" key="10">
    <source>
        <dbReference type="EMBL" id="MBB6354209.1"/>
    </source>
</evidence>
<keyword evidence="8" id="KW-0472">Membrane</keyword>
<dbReference type="AlphaFoldDB" id="A0A7X0KKN6"/>
<feature type="region of interest" description="Disordered" evidence="7">
    <location>
        <begin position="1"/>
        <end position="20"/>
    </location>
</feature>
<dbReference type="EMBL" id="JACHOU010000003">
    <property type="protein sequence ID" value="MBB6354209.1"/>
    <property type="molecule type" value="Genomic_DNA"/>
</dbReference>
<dbReference type="SMART" id="SM00387">
    <property type="entry name" value="HATPase_c"/>
    <property type="match status" value="1"/>
</dbReference>
<dbReference type="RefSeq" id="WP_055980567.1">
    <property type="nucleotide sequence ID" value="NZ_BAABEG010000001.1"/>
</dbReference>
<dbReference type="Gene3D" id="1.10.287.130">
    <property type="match status" value="1"/>
</dbReference>
<comment type="caution">
    <text evidence="10">The sequence shown here is derived from an EMBL/GenBank/DDBJ whole genome shotgun (WGS) entry which is preliminary data.</text>
</comment>
<feature type="transmembrane region" description="Helical" evidence="8">
    <location>
        <begin position="178"/>
        <end position="198"/>
    </location>
</feature>
<evidence type="ECO:0000256" key="7">
    <source>
        <dbReference type="SAM" id="MobiDB-lite"/>
    </source>
</evidence>
<keyword evidence="6" id="KW-0067">ATP-binding</keyword>
<gene>
    <name evidence="10" type="ORF">GGR00_001983</name>
</gene>
<evidence type="ECO:0000256" key="3">
    <source>
        <dbReference type="ARBA" id="ARBA00022679"/>
    </source>
</evidence>
<accession>A0A7X0KKN6</accession>
<keyword evidence="3" id="KW-0808">Transferase</keyword>
<dbReference type="EC" id="2.7.13.3" evidence="2"/>
<organism evidence="10 11">
    <name type="scientific">Aminobacter aganoensis</name>
    <dbReference type="NCBI Taxonomy" id="83264"/>
    <lineage>
        <taxon>Bacteria</taxon>
        <taxon>Pseudomonadati</taxon>
        <taxon>Pseudomonadota</taxon>
        <taxon>Alphaproteobacteria</taxon>
        <taxon>Hyphomicrobiales</taxon>
        <taxon>Phyllobacteriaceae</taxon>
        <taxon>Aminobacter</taxon>
    </lineage>
</organism>
<dbReference type="GO" id="GO:0005524">
    <property type="term" value="F:ATP binding"/>
    <property type="evidence" value="ECO:0007669"/>
    <property type="project" value="UniProtKB-KW"/>
</dbReference>
<keyword evidence="8" id="KW-0812">Transmembrane</keyword>
<reference evidence="10 11" key="1">
    <citation type="submission" date="2020-08" db="EMBL/GenBank/DDBJ databases">
        <title>Genomic Encyclopedia of Type Strains, Phase IV (KMG-IV): sequencing the most valuable type-strain genomes for metagenomic binning, comparative biology and taxonomic classification.</title>
        <authorList>
            <person name="Goeker M."/>
        </authorList>
    </citation>
    <scope>NUCLEOTIDE SEQUENCE [LARGE SCALE GENOMIC DNA]</scope>
    <source>
        <strain evidence="10 11">DSM 7051</strain>
    </source>
</reference>
<evidence type="ECO:0000256" key="1">
    <source>
        <dbReference type="ARBA" id="ARBA00000085"/>
    </source>
</evidence>
<dbReference type="Proteomes" id="UP000536262">
    <property type="component" value="Unassembled WGS sequence"/>
</dbReference>
<keyword evidence="8" id="KW-1133">Transmembrane helix</keyword>
<dbReference type="Gene3D" id="3.30.565.10">
    <property type="entry name" value="Histidine kinase-like ATPase, C-terminal domain"/>
    <property type="match status" value="1"/>
</dbReference>
<dbReference type="GO" id="GO:0004673">
    <property type="term" value="F:protein histidine kinase activity"/>
    <property type="evidence" value="ECO:0007669"/>
    <property type="project" value="UniProtKB-EC"/>
</dbReference>
<protein>
    <recommendedName>
        <fullName evidence="2">histidine kinase</fullName>
        <ecNumber evidence="2">2.7.13.3</ecNumber>
    </recommendedName>
</protein>
<evidence type="ECO:0000256" key="5">
    <source>
        <dbReference type="ARBA" id="ARBA00022777"/>
    </source>
</evidence>
<dbReference type="CDD" id="cd00075">
    <property type="entry name" value="HATPase"/>
    <property type="match status" value="1"/>
</dbReference>
<keyword evidence="4" id="KW-0547">Nucleotide-binding</keyword>
<dbReference type="SUPFAM" id="SSF55874">
    <property type="entry name" value="ATPase domain of HSP90 chaperone/DNA topoisomerase II/histidine kinase"/>
    <property type="match status" value="1"/>
</dbReference>
<evidence type="ECO:0000259" key="9">
    <source>
        <dbReference type="PROSITE" id="PS50109"/>
    </source>
</evidence>
<dbReference type="PANTHER" id="PTHR44936">
    <property type="entry name" value="SENSOR PROTEIN CREC"/>
    <property type="match status" value="1"/>
</dbReference>
<evidence type="ECO:0000313" key="11">
    <source>
        <dbReference type="Proteomes" id="UP000536262"/>
    </source>
</evidence>
<keyword evidence="5 10" id="KW-0418">Kinase</keyword>
<proteinExistence type="predicted"/>
<dbReference type="Pfam" id="PF02518">
    <property type="entry name" value="HATPase_c"/>
    <property type="match status" value="1"/>
</dbReference>
<evidence type="ECO:0000256" key="8">
    <source>
        <dbReference type="SAM" id="Phobius"/>
    </source>
</evidence>
<dbReference type="InterPro" id="IPR004358">
    <property type="entry name" value="Sig_transdc_His_kin-like_C"/>
</dbReference>
<name>A0A7X0KKN6_9HYPH</name>